<evidence type="ECO:0000313" key="1">
    <source>
        <dbReference type="EMBL" id="SDG45705.1"/>
    </source>
</evidence>
<accession>A0A1G7UDP6</accession>
<dbReference type="Proteomes" id="UP000198967">
    <property type="component" value="Unassembled WGS sequence"/>
</dbReference>
<name>A0A1G7UDP6_PSEOR</name>
<reference evidence="1 2" key="1">
    <citation type="submission" date="2016-10" db="EMBL/GenBank/DDBJ databases">
        <authorList>
            <person name="de Groot N.N."/>
        </authorList>
    </citation>
    <scope>NUCLEOTIDE SEQUENCE [LARGE SCALE GENOMIC DNA]</scope>
    <source>
        <strain evidence="1 2">CGMCC 4.3143</strain>
    </source>
</reference>
<evidence type="ECO:0000313" key="2">
    <source>
        <dbReference type="Proteomes" id="UP000198967"/>
    </source>
</evidence>
<protein>
    <submittedName>
        <fullName evidence="1">Uncharacterized protein</fullName>
    </submittedName>
</protein>
<sequence>MESDFEHRIAALREASEFMRLSVVQEIERRVRESELNYSWVSWKGGTGEPWLEISLQGGHEIVVNRESAEAIAACSFEHWRGVPDYHAYVDLAKNTINARLQGSYVYPSVLDSLGFRSVTEADTRNGTSEAPRRFTVVDDSSVDYFTLESLTLHPGLQIVTSGSSSDLALTISPANVDNAESARVRLTRLAGAILFDLDNQTNLFLQLSRRGDGKLSRGRPIVAATEAIRYPRRTYDSDAMTLYNFARDLVSDTLMPMRSACYLGYYQVLEYFMPAYSRAEAVKRLRSHLKDPTFDPDDDIRVGRLLNETNAIKRQDSERNQLRATLRACLSDDDLAAYLRIHADDATALASAGHISDVRRISANDSATLVDQCADRVYELRCRIVHSKDSDFSGRPRAILPLSDESALLDADIQLIEFLARQVLASSGKDHIT</sequence>
<organism evidence="1 2">
    <name type="scientific">Pseudonocardia oroxyli</name>
    <dbReference type="NCBI Taxonomy" id="366584"/>
    <lineage>
        <taxon>Bacteria</taxon>
        <taxon>Bacillati</taxon>
        <taxon>Actinomycetota</taxon>
        <taxon>Actinomycetes</taxon>
        <taxon>Pseudonocardiales</taxon>
        <taxon>Pseudonocardiaceae</taxon>
        <taxon>Pseudonocardia</taxon>
    </lineage>
</organism>
<proteinExistence type="predicted"/>
<gene>
    <name evidence="1" type="ORF">SAMN05216377_11218</name>
</gene>
<dbReference type="EMBL" id="FNBE01000012">
    <property type="protein sequence ID" value="SDG45705.1"/>
    <property type="molecule type" value="Genomic_DNA"/>
</dbReference>
<keyword evidence="2" id="KW-1185">Reference proteome</keyword>
<dbReference type="AlphaFoldDB" id="A0A1G7UDP6"/>